<reference evidence="7 8" key="1">
    <citation type="submission" date="2020-02" db="EMBL/GenBank/DDBJ databases">
        <authorList>
            <person name="Rodrigo-Torres L."/>
            <person name="Arahal R. D."/>
            <person name="Lucena T."/>
        </authorList>
    </citation>
    <scope>NUCLEOTIDE SEQUENCE [LARGE SCALE GENOMIC DNA]</scope>
    <source>
        <strain evidence="7 8">CECT 9734</strain>
    </source>
</reference>
<keyword evidence="4 6" id="KW-1005">Bacterial flagellum biogenesis</keyword>
<dbReference type="GO" id="GO:0005829">
    <property type="term" value="C:cytosol"/>
    <property type="evidence" value="ECO:0007669"/>
    <property type="project" value="UniProtKB-SubCell"/>
</dbReference>
<dbReference type="PANTHER" id="PTHR34773">
    <property type="entry name" value="FLAGELLAR SECRETION CHAPERONE FLIS"/>
    <property type="match status" value="1"/>
</dbReference>
<evidence type="ECO:0000313" key="7">
    <source>
        <dbReference type="EMBL" id="CAB0151061.1"/>
    </source>
</evidence>
<proteinExistence type="inferred from homology"/>
<dbReference type="InterPro" id="IPR003713">
    <property type="entry name" value="FliS"/>
</dbReference>
<organism evidence="7 8">
    <name type="scientific">Pseudidiomarina piscicola</name>
    <dbReference type="NCBI Taxonomy" id="2614830"/>
    <lineage>
        <taxon>Bacteria</taxon>
        <taxon>Pseudomonadati</taxon>
        <taxon>Pseudomonadota</taxon>
        <taxon>Gammaproteobacteria</taxon>
        <taxon>Alteromonadales</taxon>
        <taxon>Idiomarinaceae</taxon>
        <taxon>Pseudidiomarina</taxon>
    </lineage>
</organism>
<sequence>MYGMKGAAAYGRVDVETEVLSASSHKLIALLFAKCLSHLKAAKIHLDAGNTALKGEAIGKALRIVTEGLQVSLDQEQGGAIAAQLDALYDYAANELIQANLHNDRQRLVAVEKVLTELAEAWNGIAKETVGG</sequence>
<accession>A0A6S6WNJ2</accession>
<dbReference type="RefSeq" id="WP_173920464.1">
    <property type="nucleotide sequence ID" value="NZ_CADCXY010000003.1"/>
</dbReference>
<keyword evidence="3 6" id="KW-0963">Cytoplasm</keyword>
<evidence type="ECO:0000256" key="4">
    <source>
        <dbReference type="ARBA" id="ARBA00022795"/>
    </source>
</evidence>
<dbReference type="EMBL" id="CADCXY010000003">
    <property type="protein sequence ID" value="CAB0151061.1"/>
    <property type="molecule type" value="Genomic_DNA"/>
</dbReference>
<dbReference type="InterPro" id="IPR036584">
    <property type="entry name" value="FliS_sf"/>
</dbReference>
<evidence type="ECO:0000256" key="2">
    <source>
        <dbReference type="ARBA" id="ARBA00008787"/>
    </source>
</evidence>
<protein>
    <recommendedName>
        <fullName evidence="6">Flagellar secretion chaperone FliS</fullName>
    </recommendedName>
</protein>
<keyword evidence="7" id="KW-0966">Cell projection</keyword>
<keyword evidence="7" id="KW-0282">Flagellum</keyword>
<keyword evidence="7" id="KW-0969">Cilium</keyword>
<dbReference type="NCBIfam" id="TIGR00208">
    <property type="entry name" value="fliS"/>
    <property type="match status" value="1"/>
</dbReference>
<gene>
    <name evidence="7" type="primary">fliS</name>
    <name evidence="7" type="ORF">PSI9734_01478</name>
</gene>
<dbReference type="Gene3D" id="1.20.120.340">
    <property type="entry name" value="Flagellar protein FliS"/>
    <property type="match status" value="1"/>
</dbReference>
<dbReference type="Pfam" id="PF02561">
    <property type="entry name" value="FliS"/>
    <property type="match status" value="1"/>
</dbReference>
<dbReference type="CDD" id="cd16098">
    <property type="entry name" value="FliS"/>
    <property type="match status" value="1"/>
</dbReference>
<dbReference type="GO" id="GO:0071973">
    <property type="term" value="P:bacterial-type flagellum-dependent cell motility"/>
    <property type="evidence" value="ECO:0007669"/>
    <property type="project" value="TreeGrafter"/>
</dbReference>
<keyword evidence="8" id="KW-1185">Reference proteome</keyword>
<name>A0A6S6WNJ2_9GAMM</name>
<dbReference type="GO" id="GO:0044780">
    <property type="term" value="P:bacterial-type flagellum assembly"/>
    <property type="evidence" value="ECO:0007669"/>
    <property type="project" value="InterPro"/>
</dbReference>
<dbReference type="PIRSF" id="PIRSF039090">
    <property type="entry name" value="Flis"/>
    <property type="match status" value="1"/>
</dbReference>
<dbReference type="PANTHER" id="PTHR34773:SF1">
    <property type="entry name" value="FLAGELLAR SECRETION CHAPERONE FLIS"/>
    <property type="match status" value="1"/>
</dbReference>
<dbReference type="Proteomes" id="UP000481517">
    <property type="component" value="Unassembled WGS sequence"/>
</dbReference>
<dbReference type="AlphaFoldDB" id="A0A6S6WNJ2"/>
<comment type="similarity">
    <text evidence="2 6">Belongs to the FliS family.</text>
</comment>
<evidence type="ECO:0000256" key="1">
    <source>
        <dbReference type="ARBA" id="ARBA00004514"/>
    </source>
</evidence>
<evidence type="ECO:0000256" key="5">
    <source>
        <dbReference type="ARBA" id="ARBA00023186"/>
    </source>
</evidence>
<keyword evidence="5" id="KW-0143">Chaperone</keyword>
<evidence type="ECO:0000256" key="6">
    <source>
        <dbReference type="PIRNR" id="PIRNR039090"/>
    </source>
</evidence>
<evidence type="ECO:0000313" key="8">
    <source>
        <dbReference type="Proteomes" id="UP000481517"/>
    </source>
</evidence>
<dbReference type="SUPFAM" id="SSF101116">
    <property type="entry name" value="Flagellar export chaperone FliS"/>
    <property type="match status" value="1"/>
</dbReference>
<comment type="subcellular location">
    <subcellularLocation>
        <location evidence="1 6">Cytoplasm</location>
        <location evidence="1 6">Cytosol</location>
    </subcellularLocation>
</comment>
<evidence type="ECO:0000256" key="3">
    <source>
        <dbReference type="ARBA" id="ARBA00022490"/>
    </source>
</evidence>